<name>A0A383DXQ0_9ZZZZ</name>
<gene>
    <name evidence="1" type="ORF">METZ01_LOCUS502181</name>
</gene>
<sequence>MAHYADPSTDSRQVLRGTAETLSVTFYSGETGTDADGAVTIGIVSEPGGTTVPSGTSTASAGSGVYTYALQPQTDLKKLTATWTGTWGGNVMTFDTHHEIVGGWYATPAEVRALDMIENEASTFPASDLVA</sequence>
<dbReference type="AlphaFoldDB" id="A0A383DXQ0"/>
<feature type="non-terminal residue" evidence="1">
    <location>
        <position position="131"/>
    </location>
</feature>
<organism evidence="1">
    <name type="scientific">marine metagenome</name>
    <dbReference type="NCBI Taxonomy" id="408172"/>
    <lineage>
        <taxon>unclassified sequences</taxon>
        <taxon>metagenomes</taxon>
        <taxon>ecological metagenomes</taxon>
    </lineage>
</organism>
<dbReference type="EMBL" id="UINC01221127">
    <property type="protein sequence ID" value="SVE49327.1"/>
    <property type="molecule type" value="Genomic_DNA"/>
</dbReference>
<protein>
    <submittedName>
        <fullName evidence="1">Uncharacterized protein</fullName>
    </submittedName>
</protein>
<accession>A0A383DXQ0</accession>
<reference evidence="1" key="1">
    <citation type="submission" date="2018-05" db="EMBL/GenBank/DDBJ databases">
        <authorList>
            <person name="Lanie J.A."/>
            <person name="Ng W.-L."/>
            <person name="Kazmierczak K.M."/>
            <person name="Andrzejewski T.M."/>
            <person name="Davidsen T.M."/>
            <person name="Wayne K.J."/>
            <person name="Tettelin H."/>
            <person name="Glass J.I."/>
            <person name="Rusch D."/>
            <person name="Podicherti R."/>
            <person name="Tsui H.-C.T."/>
            <person name="Winkler M.E."/>
        </authorList>
    </citation>
    <scope>NUCLEOTIDE SEQUENCE</scope>
</reference>
<proteinExistence type="predicted"/>
<evidence type="ECO:0000313" key="1">
    <source>
        <dbReference type="EMBL" id="SVE49327.1"/>
    </source>
</evidence>